<proteinExistence type="predicted"/>
<accession>A0A1C4VLN9</accession>
<feature type="region of interest" description="Disordered" evidence="1">
    <location>
        <begin position="216"/>
        <end position="235"/>
    </location>
</feature>
<keyword evidence="2" id="KW-0472">Membrane</keyword>
<dbReference type="InParanoid" id="A0A1C4VLN9"/>
<evidence type="ECO:0000313" key="4">
    <source>
        <dbReference type="Proteomes" id="UP000198253"/>
    </source>
</evidence>
<feature type="region of interest" description="Disordered" evidence="1">
    <location>
        <begin position="126"/>
        <end position="147"/>
    </location>
</feature>
<keyword evidence="4" id="KW-1185">Reference proteome</keyword>
<gene>
    <name evidence="3" type="ORF">GA0070618_1372</name>
</gene>
<sequence>MTSDRLLRAADPAAGWRVDPESSQAQVMLAGILATPRAGSAERSEPVPERRHVTRRQVWRRRIAFGGATAVAVSVAMSTVWSGGPDGHTAAYAVTAKPDGSVELTVRWEQLEDAGALAAKLRQAGVPTEVGSGPPTRYCAGPAERDRTSDALNKLDRRGEPASLDGYLMRPQLFPEGSSLVISTYSDLATQVDYTLLYLAPTGSTSCTISGTLGSARFTGPGPRPTRFTWPQPRE</sequence>
<evidence type="ECO:0000313" key="3">
    <source>
        <dbReference type="EMBL" id="SCE84907.1"/>
    </source>
</evidence>
<keyword evidence="2" id="KW-1133">Transmembrane helix</keyword>
<protein>
    <submittedName>
        <fullName evidence="3">Uncharacterized protein</fullName>
    </submittedName>
</protein>
<dbReference type="RefSeq" id="WP_231931635.1">
    <property type="nucleotide sequence ID" value="NZ_LT607413.1"/>
</dbReference>
<dbReference type="EMBL" id="LT607413">
    <property type="protein sequence ID" value="SCE84907.1"/>
    <property type="molecule type" value="Genomic_DNA"/>
</dbReference>
<keyword evidence="2" id="KW-0812">Transmembrane</keyword>
<organism evidence="3 4">
    <name type="scientific">Micromonospora echinospora</name>
    <name type="common">Micromonospora purpurea</name>
    <dbReference type="NCBI Taxonomy" id="1877"/>
    <lineage>
        <taxon>Bacteria</taxon>
        <taxon>Bacillati</taxon>
        <taxon>Actinomycetota</taxon>
        <taxon>Actinomycetes</taxon>
        <taxon>Micromonosporales</taxon>
        <taxon>Micromonosporaceae</taxon>
        <taxon>Micromonospora</taxon>
    </lineage>
</organism>
<feature type="transmembrane region" description="Helical" evidence="2">
    <location>
        <begin position="63"/>
        <end position="81"/>
    </location>
</feature>
<name>A0A1C4VLN9_MICEC</name>
<dbReference type="AlphaFoldDB" id="A0A1C4VLN9"/>
<evidence type="ECO:0000256" key="1">
    <source>
        <dbReference type="SAM" id="MobiDB-lite"/>
    </source>
</evidence>
<evidence type="ECO:0000256" key="2">
    <source>
        <dbReference type="SAM" id="Phobius"/>
    </source>
</evidence>
<dbReference type="Proteomes" id="UP000198253">
    <property type="component" value="Chromosome I"/>
</dbReference>
<reference evidence="4" key="1">
    <citation type="submission" date="2016-06" db="EMBL/GenBank/DDBJ databases">
        <authorList>
            <person name="Varghese N."/>
            <person name="Submissions Spin"/>
        </authorList>
    </citation>
    <scope>NUCLEOTIDE SEQUENCE [LARGE SCALE GENOMIC DNA]</scope>
    <source>
        <strain evidence="4">DSM 43816</strain>
    </source>
</reference>